<reference evidence="1 2" key="1">
    <citation type="submission" date="2016-03" db="EMBL/GenBank/DDBJ databases">
        <title>EvidentialGene: Evidence-directed Construction of Genes on Genomes.</title>
        <authorList>
            <person name="Gilbert D.G."/>
            <person name="Choi J.-H."/>
            <person name="Mockaitis K."/>
            <person name="Colbourne J."/>
            <person name="Pfrender M."/>
        </authorList>
    </citation>
    <scope>NUCLEOTIDE SEQUENCE [LARGE SCALE GENOMIC DNA]</scope>
    <source>
        <strain evidence="1 2">Xinb3</strain>
        <tissue evidence="1">Complete organism</tissue>
    </source>
</reference>
<sequence>MPIGLIPSTLIDFMTGLPAIPNTHLPQEVVAKMVEAVLTVSGIFRVLYDLTAKPPWKTEWE</sequence>
<comment type="caution">
    <text evidence="1">The sequence shown here is derived from an EMBL/GenBank/DDBJ whole genome shotgun (WGS) entry which is preliminary data.</text>
</comment>
<dbReference type="Gene3D" id="3.30.300.10">
    <property type="match status" value="1"/>
</dbReference>
<dbReference type="SUPFAM" id="SSF54810">
    <property type="entry name" value="GMP synthetase C-terminal dimerisation domain"/>
    <property type="match status" value="1"/>
</dbReference>
<proteinExistence type="predicted"/>
<dbReference type="AlphaFoldDB" id="A0A162T347"/>
<evidence type="ECO:0000313" key="2">
    <source>
        <dbReference type="Proteomes" id="UP000076858"/>
    </source>
</evidence>
<dbReference type="STRING" id="35525.A0A162T347"/>
<dbReference type="Proteomes" id="UP000076858">
    <property type="component" value="Unassembled WGS sequence"/>
</dbReference>
<accession>A0A162T347</accession>
<evidence type="ECO:0000313" key="1">
    <source>
        <dbReference type="EMBL" id="KZS21861.1"/>
    </source>
</evidence>
<dbReference type="EMBL" id="LRGB01000011">
    <property type="protein sequence ID" value="KZS21861.1"/>
    <property type="molecule type" value="Genomic_DNA"/>
</dbReference>
<gene>
    <name evidence="1" type="ORF">APZ42_011133</name>
</gene>
<name>A0A162T347_9CRUS</name>
<protein>
    <submittedName>
        <fullName evidence="1">GMP synthase</fullName>
    </submittedName>
</protein>
<keyword evidence="2" id="KW-1185">Reference proteome</keyword>
<organism evidence="1 2">
    <name type="scientific">Daphnia magna</name>
    <dbReference type="NCBI Taxonomy" id="35525"/>
    <lineage>
        <taxon>Eukaryota</taxon>
        <taxon>Metazoa</taxon>
        <taxon>Ecdysozoa</taxon>
        <taxon>Arthropoda</taxon>
        <taxon>Crustacea</taxon>
        <taxon>Branchiopoda</taxon>
        <taxon>Diplostraca</taxon>
        <taxon>Cladocera</taxon>
        <taxon>Anomopoda</taxon>
        <taxon>Daphniidae</taxon>
        <taxon>Daphnia</taxon>
    </lineage>
</organism>